<evidence type="ECO:0000313" key="3">
    <source>
        <dbReference type="EMBL" id="ABZ70679.1"/>
    </source>
</evidence>
<dbReference type="Pfam" id="PF04909">
    <property type="entry name" value="Amidohydro_2"/>
    <property type="match status" value="1"/>
</dbReference>
<dbReference type="eggNOG" id="COG3618">
    <property type="taxonomic scope" value="Bacteria"/>
</dbReference>
<keyword evidence="3" id="KW-0378">Hydrolase</keyword>
<dbReference type="PANTHER" id="PTHR43569">
    <property type="entry name" value="AMIDOHYDROLASE"/>
    <property type="match status" value="1"/>
</dbReference>
<comment type="similarity">
    <text evidence="1">Belongs to the metallo-dependent hydrolases superfamily.</text>
</comment>
<dbReference type="KEGG" id="cak:Caul_1549"/>
<dbReference type="InterPro" id="IPR032466">
    <property type="entry name" value="Metal_Hydrolase"/>
</dbReference>
<evidence type="ECO:0000256" key="1">
    <source>
        <dbReference type="ARBA" id="ARBA00038310"/>
    </source>
</evidence>
<dbReference type="EMBL" id="CP000927">
    <property type="protein sequence ID" value="ABZ70679.1"/>
    <property type="molecule type" value="Genomic_DNA"/>
</dbReference>
<dbReference type="HOGENOM" id="CLU_044590_3_0_5"/>
<sequence>MLVDAHQHFWRVGENGFCWPTPDLAAIHRDFGPADLATAGRTLGLTGSVLVQSQADDRDTDWLLDVAADAPLVLGVVGWTDLLAPDAPARIADLARRPKLRGLRPMLQNLDDDAWIAAPDLDPALDAMIAHGLSLDALVLTRHLPHLLTLTHRRPDLAIVIDHGAKPPIATGEHADAWARGIDALAACPQVFCKLSGLLTEASPGQTPDALSPYVQRLVSAFGPERLMWGSDWPVLNLAGDYGGWLATAKTLSGLTDPADLAALFGGACRRFYRI</sequence>
<dbReference type="InterPro" id="IPR006680">
    <property type="entry name" value="Amidohydro-rel"/>
</dbReference>
<evidence type="ECO:0000259" key="2">
    <source>
        <dbReference type="Pfam" id="PF04909"/>
    </source>
</evidence>
<organism evidence="3">
    <name type="scientific">Caulobacter sp. (strain K31)</name>
    <dbReference type="NCBI Taxonomy" id="366602"/>
    <lineage>
        <taxon>Bacteria</taxon>
        <taxon>Pseudomonadati</taxon>
        <taxon>Pseudomonadota</taxon>
        <taxon>Alphaproteobacteria</taxon>
        <taxon>Caulobacterales</taxon>
        <taxon>Caulobacteraceae</taxon>
        <taxon>Caulobacter</taxon>
    </lineage>
</organism>
<name>B0T1C2_CAUSK</name>
<dbReference type="AlphaFoldDB" id="B0T1C2"/>
<dbReference type="GO" id="GO:0016787">
    <property type="term" value="F:hydrolase activity"/>
    <property type="evidence" value="ECO:0007669"/>
    <property type="project" value="UniProtKB-KW"/>
</dbReference>
<accession>B0T1C2</accession>
<dbReference type="STRING" id="366602.Caul_1549"/>
<dbReference type="OrthoDB" id="7183088at2"/>
<gene>
    <name evidence="3" type="ordered locus">Caul_1549</name>
</gene>
<dbReference type="Gene3D" id="3.20.20.140">
    <property type="entry name" value="Metal-dependent hydrolases"/>
    <property type="match status" value="1"/>
</dbReference>
<dbReference type="InterPro" id="IPR052350">
    <property type="entry name" value="Metallo-dep_Lactonases"/>
</dbReference>
<reference evidence="3" key="1">
    <citation type="submission" date="2008-01" db="EMBL/GenBank/DDBJ databases">
        <title>Complete sequence of chromosome of Caulobacter sp. K31.</title>
        <authorList>
            <consortium name="US DOE Joint Genome Institute"/>
            <person name="Copeland A."/>
            <person name="Lucas S."/>
            <person name="Lapidus A."/>
            <person name="Barry K."/>
            <person name="Glavina del Rio T."/>
            <person name="Dalin E."/>
            <person name="Tice H."/>
            <person name="Pitluck S."/>
            <person name="Bruce D."/>
            <person name="Goodwin L."/>
            <person name="Thompson L.S."/>
            <person name="Brettin T."/>
            <person name="Detter J.C."/>
            <person name="Han C."/>
            <person name="Schmutz J."/>
            <person name="Larimer F."/>
            <person name="Land M."/>
            <person name="Hauser L."/>
            <person name="Kyrpides N."/>
            <person name="Kim E."/>
            <person name="Stephens C."/>
            <person name="Richardson P."/>
        </authorList>
    </citation>
    <scope>NUCLEOTIDE SEQUENCE [LARGE SCALE GENOMIC DNA]</scope>
    <source>
        <strain evidence="3">K31</strain>
    </source>
</reference>
<feature type="domain" description="Amidohydrolase-related" evidence="2">
    <location>
        <begin position="3"/>
        <end position="275"/>
    </location>
</feature>
<dbReference type="SUPFAM" id="SSF51556">
    <property type="entry name" value="Metallo-dependent hydrolases"/>
    <property type="match status" value="1"/>
</dbReference>
<proteinExistence type="inferred from homology"/>
<dbReference type="PANTHER" id="PTHR43569:SF2">
    <property type="entry name" value="AMIDOHYDROLASE-RELATED DOMAIN-CONTAINING PROTEIN"/>
    <property type="match status" value="1"/>
</dbReference>
<protein>
    <submittedName>
        <fullName evidence="3">Amidohydrolase 2</fullName>
    </submittedName>
</protein>